<dbReference type="InterPro" id="IPR013320">
    <property type="entry name" value="ConA-like_dom_sf"/>
</dbReference>
<evidence type="ECO:0000313" key="2">
    <source>
        <dbReference type="EMBL" id="CAG2210774.1"/>
    </source>
</evidence>
<keyword evidence="3" id="KW-1185">Reference proteome</keyword>
<comment type="caution">
    <text evidence="2">The sequence shown here is derived from an EMBL/GenBank/DDBJ whole genome shotgun (WGS) entry which is preliminary data.</text>
</comment>
<accession>A0A8S3S1F4</accession>
<dbReference type="GO" id="GO:0016020">
    <property type="term" value="C:membrane"/>
    <property type="evidence" value="ECO:0007669"/>
    <property type="project" value="InterPro"/>
</dbReference>
<dbReference type="Proteomes" id="UP000683360">
    <property type="component" value="Unassembled WGS sequence"/>
</dbReference>
<protein>
    <recommendedName>
        <fullName evidence="1">MAM domain-containing protein</fullName>
    </recommendedName>
</protein>
<evidence type="ECO:0000313" key="3">
    <source>
        <dbReference type="Proteomes" id="UP000683360"/>
    </source>
</evidence>
<dbReference type="Pfam" id="PF00629">
    <property type="entry name" value="MAM"/>
    <property type="match status" value="1"/>
</dbReference>
<dbReference type="AlphaFoldDB" id="A0A8S3S1F4"/>
<dbReference type="PROSITE" id="PS50060">
    <property type="entry name" value="MAM_2"/>
    <property type="match status" value="1"/>
</dbReference>
<dbReference type="OrthoDB" id="6145994at2759"/>
<organism evidence="2 3">
    <name type="scientific">Mytilus edulis</name>
    <name type="common">Blue mussel</name>
    <dbReference type="NCBI Taxonomy" id="6550"/>
    <lineage>
        <taxon>Eukaryota</taxon>
        <taxon>Metazoa</taxon>
        <taxon>Spiralia</taxon>
        <taxon>Lophotrochozoa</taxon>
        <taxon>Mollusca</taxon>
        <taxon>Bivalvia</taxon>
        <taxon>Autobranchia</taxon>
        <taxon>Pteriomorphia</taxon>
        <taxon>Mytilida</taxon>
        <taxon>Mytiloidea</taxon>
        <taxon>Mytilidae</taxon>
        <taxon>Mytilinae</taxon>
        <taxon>Mytilus</taxon>
    </lineage>
</organism>
<proteinExistence type="predicted"/>
<gene>
    <name evidence="2" type="ORF">MEDL_24902</name>
</gene>
<evidence type="ECO:0000259" key="1">
    <source>
        <dbReference type="PROSITE" id="PS50060"/>
    </source>
</evidence>
<dbReference type="SUPFAM" id="SSF49899">
    <property type="entry name" value="Concanavalin A-like lectins/glucanases"/>
    <property type="match status" value="1"/>
</dbReference>
<dbReference type="Gene3D" id="2.60.120.200">
    <property type="match status" value="1"/>
</dbReference>
<reference evidence="2" key="1">
    <citation type="submission" date="2021-03" db="EMBL/GenBank/DDBJ databases">
        <authorList>
            <person name="Bekaert M."/>
        </authorList>
    </citation>
    <scope>NUCLEOTIDE SEQUENCE</scope>
</reference>
<name>A0A8S3S1F4_MYTED</name>
<sequence length="243" mass="27571">MIQNITVQEEATSCGPNQCVLNSNDTKTIEDNCNGVNSCLVDYNFTSACLLGLRYMNLSYTCKHENRTSVSTFEKDFGDWVNVSSKNVEWIRLASVLDHNGGDSRGYSITATSTVDANVTARIYTDNEFMEPICLSLWYQLYGDCHDCSFSIYTMYDGYHSLLFTTEADSTSINQWENISVDVYEHVSFNLALEANFTDRKSNTVCSILVDDTSIAYRPCEGKCNHKLYQLKHEQKGKRKCPF</sequence>
<feature type="domain" description="MAM" evidence="1">
    <location>
        <begin position="37"/>
        <end position="222"/>
    </location>
</feature>
<dbReference type="InterPro" id="IPR000998">
    <property type="entry name" value="MAM_dom"/>
</dbReference>
<dbReference type="EMBL" id="CAJPWZ010001244">
    <property type="protein sequence ID" value="CAG2210774.1"/>
    <property type="molecule type" value="Genomic_DNA"/>
</dbReference>